<name>A0A381NHJ2_9ZZZZ</name>
<dbReference type="EMBL" id="UINC01000363">
    <property type="protein sequence ID" value="SUZ54017.1"/>
    <property type="molecule type" value="Genomic_DNA"/>
</dbReference>
<gene>
    <name evidence="1" type="ORF">METZ01_LOCUS6871</name>
</gene>
<accession>A0A381NHJ2</accession>
<evidence type="ECO:0000313" key="1">
    <source>
        <dbReference type="EMBL" id="SUZ54017.1"/>
    </source>
</evidence>
<sequence length="171" mass="20288">MLRPFLITVYCSISVFLHAQQNRLFWDGRDWNRVVKTVDYSPENTFRVKKAYLDGALDGRLYGYLKTWAEDRGIADEVFGETVDYLSTRELIKSLDNFYKDPINSYIPVPSAIIIANMYAERIPVQLIEQYITFTRQWINELMLDLDTLNYSKLLEDKFIKHHSKRFNRSE</sequence>
<protein>
    <recommendedName>
        <fullName evidence="2">Death domain-containing protein</fullName>
    </recommendedName>
</protein>
<reference evidence="1" key="1">
    <citation type="submission" date="2018-05" db="EMBL/GenBank/DDBJ databases">
        <authorList>
            <person name="Lanie J.A."/>
            <person name="Ng W.-L."/>
            <person name="Kazmierczak K.M."/>
            <person name="Andrzejewski T.M."/>
            <person name="Davidsen T.M."/>
            <person name="Wayne K.J."/>
            <person name="Tettelin H."/>
            <person name="Glass J.I."/>
            <person name="Rusch D."/>
            <person name="Podicherti R."/>
            <person name="Tsui H.-C.T."/>
            <person name="Winkler M.E."/>
        </authorList>
    </citation>
    <scope>NUCLEOTIDE SEQUENCE</scope>
</reference>
<proteinExistence type="predicted"/>
<dbReference type="AlphaFoldDB" id="A0A381NHJ2"/>
<organism evidence="1">
    <name type="scientific">marine metagenome</name>
    <dbReference type="NCBI Taxonomy" id="408172"/>
    <lineage>
        <taxon>unclassified sequences</taxon>
        <taxon>metagenomes</taxon>
        <taxon>ecological metagenomes</taxon>
    </lineage>
</organism>
<evidence type="ECO:0008006" key="2">
    <source>
        <dbReference type="Google" id="ProtNLM"/>
    </source>
</evidence>